<organism evidence="1 2">
    <name type="scientific">Streptomyces lannensis</name>
    <dbReference type="NCBI Taxonomy" id="766498"/>
    <lineage>
        <taxon>Bacteria</taxon>
        <taxon>Bacillati</taxon>
        <taxon>Actinomycetota</taxon>
        <taxon>Actinomycetes</taxon>
        <taxon>Kitasatosporales</taxon>
        <taxon>Streptomycetaceae</taxon>
        <taxon>Streptomyces</taxon>
    </lineage>
</organism>
<comment type="caution">
    <text evidence="1">The sequence shown here is derived from an EMBL/GenBank/DDBJ whole genome shotgun (WGS) entry which is preliminary data.</text>
</comment>
<sequence length="59" mass="6269">MPPGARSATGEGELRLRAAGLIRFTGRRKPVLRSIRGFGARADSGGPSRTKVLTVIGHR</sequence>
<protein>
    <submittedName>
        <fullName evidence="1">Uncharacterized protein</fullName>
    </submittedName>
</protein>
<name>A0ABP7KE26_9ACTN</name>
<dbReference type="Proteomes" id="UP001501563">
    <property type="component" value="Unassembled WGS sequence"/>
</dbReference>
<keyword evidence="2" id="KW-1185">Reference proteome</keyword>
<evidence type="ECO:0000313" key="1">
    <source>
        <dbReference type="EMBL" id="GAA3874552.1"/>
    </source>
</evidence>
<proteinExistence type="predicted"/>
<accession>A0ABP7KE26</accession>
<evidence type="ECO:0000313" key="2">
    <source>
        <dbReference type="Proteomes" id="UP001501563"/>
    </source>
</evidence>
<reference evidence="2" key="1">
    <citation type="journal article" date="2019" name="Int. J. Syst. Evol. Microbiol.">
        <title>The Global Catalogue of Microorganisms (GCM) 10K type strain sequencing project: providing services to taxonomists for standard genome sequencing and annotation.</title>
        <authorList>
            <consortium name="The Broad Institute Genomics Platform"/>
            <consortium name="The Broad Institute Genome Sequencing Center for Infectious Disease"/>
            <person name="Wu L."/>
            <person name="Ma J."/>
        </authorList>
    </citation>
    <scope>NUCLEOTIDE SEQUENCE [LARGE SCALE GENOMIC DNA]</scope>
    <source>
        <strain evidence="2">JCM 16578</strain>
    </source>
</reference>
<dbReference type="EMBL" id="BAAAZA010000012">
    <property type="protein sequence ID" value="GAA3874552.1"/>
    <property type="molecule type" value="Genomic_DNA"/>
</dbReference>
<gene>
    <name evidence="1" type="ORF">GCM10022207_45370</name>
</gene>